<feature type="transmembrane region" description="Helical" evidence="1">
    <location>
        <begin position="42"/>
        <end position="67"/>
    </location>
</feature>
<dbReference type="InterPro" id="IPR008523">
    <property type="entry name" value="DUF805"/>
</dbReference>
<accession>A0ABW3I6G5</accession>
<dbReference type="EMBL" id="JBHTJN010000004">
    <property type="protein sequence ID" value="MFD0965515.1"/>
    <property type="molecule type" value="Genomic_DNA"/>
</dbReference>
<dbReference type="Pfam" id="PF05656">
    <property type="entry name" value="DUF805"/>
    <property type="match status" value="1"/>
</dbReference>
<evidence type="ECO:0000256" key="1">
    <source>
        <dbReference type="SAM" id="Phobius"/>
    </source>
</evidence>
<sequence length="214" mass="25348">MRRSRLNYFGYSLLTFFLMNISLTMISKAIESSTHYYYDDGYYTAITLFTFTIVFLVLHVSIMMYLTRGRLRDIGKSPNWCWTVLIPFAWLYFVFAKPTEGDNQYGKSPKDIKAEEKAKITEQKARANPKIDLVLQYIKQYSTPNVGRVKSIDFRLNEENERYFYAISPVEVEQLRRCLEILAKKLEDDENCYGYLYAKRCFYIGDRLIFSWSS</sequence>
<dbReference type="Proteomes" id="UP001596996">
    <property type="component" value="Unassembled WGS sequence"/>
</dbReference>
<evidence type="ECO:0000313" key="3">
    <source>
        <dbReference type="Proteomes" id="UP001596996"/>
    </source>
</evidence>
<dbReference type="PANTHER" id="PTHR34980">
    <property type="entry name" value="INNER MEMBRANE PROTEIN-RELATED-RELATED"/>
    <property type="match status" value="1"/>
</dbReference>
<gene>
    <name evidence="2" type="ORF">ACFQ02_01360</name>
</gene>
<dbReference type="RefSeq" id="WP_380818334.1">
    <property type="nucleotide sequence ID" value="NZ_JBHTJN010000004.1"/>
</dbReference>
<protein>
    <submittedName>
        <fullName evidence="2">DUF805 domain-containing protein</fullName>
    </submittedName>
</protein>
<organism evidence="2 3">
    <name type="scientific">Seminibacterium arietis</name>
    <dbReference type="NCBI Taxonomy" id="1173502"/>
    <lineage>
        <taxon>Bacteria</taxon>
        <taxon>Pseudomonadati</taxon>
        <taxon>Pseudomonadota</taxon>
        <taxon>Gammaproteobacteria</taxon>
        <taxon>Pasteurellales</taxon>
        <taxon>Pasteurellaceae</taxon>
        <taxon>Seminibacterium</taxon>
    </lineage>
</organism>
<proteinExistence type="predicted"/>
<dbReference type="PANTHER" id="PTHR34980:SF2">
    <property type="entry name" value="INNER MEMBRANE PROTEIN YHAH-RELATED"/>
    <property type="match status" value="1"/>
</dbReference>
<comment type="caution">
    <text evidence="2">The sequence shown here is derived from an EMBL/GenBank/DDBJ whole genome shotgun (WGS) entry which is preliminary data.</text>
</comment>
<reference evidence="3" key="1">
    <citation type="journal article" date="2019" name="Int. J. Syst. Evol. Microbiol.">
        <title>The Global Catalogue of Microorganisms (GCM) 10K type strain sequencing project: providing services to taxonomists for standard genome sequencing and annotation.</title>
        <authorList>
            <consortium name="The Broad Institute Genomics Platform"/>
            <consortium name="The Broad Institute Genome Sequencing Center for Infectious Disease"/>
            <person name="Wu L."/>
            <person name="Ma J."/>
        </authorList>
    </citation>
    <scope>NUCLEOTIDE SEQUENCE [LARGE SCALE GENOMIC DNA]</scope>
    <source>
        <strain evidence="3">CCUG 61707</strain>
    </source>
</reference>
<feature type="transmembrane region" description="Helical" evidence="1">
    <location>
        <begin position="9"/>
        <end position="30"/>
    </location>
</feature>
<name>A0ABW3I6G5_9PAST</name>
<keyword evidence="1" id="KW-0812">Transmembrane</keyword>
<keyword evidence="1" id="KW-0472">Membrane</keyword>
<keyword evidence="3" id="KW-1185">Reference proteome</keyword>
<evidence type="ECO:0000313" key="2">
    <source>
        <dbReference type="EMBL" id="MFD0965515.1"/>
    </source>
</evidence>
<keyword evidence="1" id="KW-1133">Transmembrane helix</keyword>